<reference evidence="1" key="1">
    <citation type="submission" date="2022-08" db="EMBL/GenBank/DDBJ databases">
        <title>A Global Phylogenomic Analysis of the Shiitake Genus Lentinula.</title>
        <authorList>
            <consortium name="DOE Joint Genome Institute"/>
            <person name="Sierra-Patev S."/>
            <person name="Min B."/>
            <person name="Naranjo-Ortiz M."/>
            <person name="Looney B."/>
            <person name="Konkel Z."/>
            <person name="Slot J.C."/>
            <person name="Sakamoto Y."/>
            <person name="Steenwyk J.L."/>
            <person name="Rokas A."/>
            <person name="Carro J."/>
            <person name="Camarero S."/>
            <person name="Ferreira P."/>
            <person name="Molpeceres G."/>
            <person name="Ruiz-Duenas F.J."/>
            <person name="Serrano A."/>
            <person name="Henrissat B."/>
            <person name="Drula E."/>
            <person name="Hughes K.W."/>
            <person name="Mata J.L."/>
            <person name="Ishikawa N.K."/>
            <person name="Vargas-Isla R."/>
            <person name="Ushijima S."/>
            <person name="Smith C.A."/>
            <person name="Ahrendt S."/>
            <person name="Andreopoulos W."/>
            <person name="He G."/>
            <person name="Labutti K."/>
            <person name="Lipzen A."/>
            <person name="Ng V."/>
            <person name="Riley R."/>
            <person name="Sandor L."/>
            <person name="Barry K."/>
            <person name="Martinez A.T."/>
            <person name="Xiao Y."/>
            <person name="Gibbons J.G."/>
            <person name="Terashima K."/>
            <person name="Grigoriev I.V."/>
            <person name="Hibbett D.S."/>
        </authorList>
    </citation>
    <scope>NUCLEOTIDE SEQUENCE</scope>
    <source>
        <strain evidence="1">RHP3577 ss4</strain>
    </source>
</reference>
<gene>
    <name evidence="1" type="ORF">C8R41DRAFT_776883</name>
</gene>
<organism evidence="1 2">
    <name type="scientific">Lentinula lateritia</name>
    <dbReference type="NCBI Taxonomy" id="40482"/>
    <lineage>
        <taxon>Eukaryota</taxon>
        <taxon>Fungi</taxon>
        <taxon>Dikarya</taxon>
        <taxon>Basidiomycota</taxon>
        <taxon>Agaricomycotina</taxon>
        <taxon>Agaricomycetes</taxon>
        <taxon>Agaricomycetidae</taxon>
        <taxon>Agaricales</taxon>
        <taxon>Marasmiineae</taxon>
        <taxon>Omphalotaceae</taxon>
        <taxon>Lentinula</taxon>
    </lineage>
</organism>
<evidence type="ECO:0000313" key="1">
    <source>
        <dbReference type="EMBL" id="KAJ4471206.1"/>
    </source>
</evidence>
<keyword evidence="2" id="KW-1185">Reference proteome</keyword>
<evidence type="ECO:0000313" key="2">
    <source>
        <dbReference type="Proteomes" id="UP001150217"/>
    </source>
</evidence>
<proteinExistence type="predicted"/>
<dbReference type="Proteomes" id="UP001150217">
    <property type="component" value="Unassembled WGS sequence"/>
</dbReference>
<protein>
    <recommendedName>
        <fullName evidence="3">Protein kinase domain-containing protein</fullName>
    </recommendedName>
</protein>
<evidence type="ECO:0008006" key="3">
    <source>
        <dbReference type="Google" id="ProtNLM"/>
    </source>
</evidence>
<dbReference type="EMBL" id="JANVFT010000088">
    <property type="protein sequence ID" value="KAJ4471206.1"/>
    <property type="molecule type" value="Genomic_DNA"/>
</dbReference>
<name>A0ABQ8V488_9AGAR</name>
<sequence length="232" mass="26827">MENLLRFITALRNLFRFLLKVDEKSNDYAIDSDQVSFPYPRSYRSSGTTVQFTYIKRVSRIRLVFTARTEGDQDIIVKFGYGPYGVEAHQAAAESGFAPALLSHSNFVGGWMVVMENLESDFQPCDDFNILELPCKDAITECVSKFHKLGFVHGDLRDTNVFVRQKHHRWQCQLIDYDCAGREGEVVYPIGAYSTHSVWRPELNLDGQLITFEHDNLTVNEFLRRRTKIVRF</sequence>
<dbReference type="InterPro" id="IPR011009">
    <property type="entry name" value="Kinase-like_dom_sf"/>
</dbReference>
<dbReference type="Pfam" id="PF06293">
    <property type="entry name" value="Kdo"/>
    <property type="match status" value="1"/>
</dbReference>
<comment type="caution">
    <text evidence="1">The sequence shown here is derived from an EMBL/GenBank/DDBJ whole genome shotgun (WGS) entry which is preliminary data.</text>
</comment>
<dbReference type="SUPFAM" id="SSF56112">
    <property type="entry name" value="Protein kinase-like (PK-like)"/>
    <property type="match status" value="1"/>
</dbReference>
<accession>A0ABQ8V488</accession>